<proteinExistence type="predicted"/>
<accession>A0A173ZJM0</accession>
<dbReference type="CDD" id="cd00077">
    <property type="entry name" value="HDc"/>
    <property type="match status" value="1"/>
</dbReference>
<dbReference type="InterPro" id="IPR003607">
    <property type="entry name" value="HD/PDEase_dom"/>
</dbReference>
<dbReference type="SMART" id="SM00471">
    <property type="entry name" value="HDc"/>
    <property type="match status" value="1"/>
</dbReference>
<keyword evidence="1 3" id="KW-0378">Hydrolase</keyword>
<dbReference type="InterPro" id="IPR006675">
    <property type="entry name" value="HDIG_dom"/>
</dbReference>
<evidence type="ECO:0000259" key="2">
    <source>
        <dbReference type="SMART" id="SM00471"/>
    </source>
</evidence>
<reference evidence="3 4" key="1">
    <citation type="submission" date="2015-09" db="EMBL/GenBank/DDBJ databases">
        <authorList>
            <consortium name="Pathogen Informatics"/>
        </authorList>
    </citation>
    <scope>NUCLEOTIDE SEQUENCE [LARGE SCALE GENOMIC DNA]</scope>
    <source>
        <strain evidence="3 4">2789STDY5834855</strain>
    </source>
</reference>
<dbReference type="OrthoDB" id="9778453at2"/>
<dbReference type="EMBL" id="CYZV01000014">
    <property type="protein sequence ID" value="CUO13566.1"/>
    <property type="molecule type" value="Genomic_DNA"/>
</dbReference>
<organism evidence="3 4">
    <name type="scientific">Clostridium disporicum</name>
    <dbReference type="NCBI Taxonomy" id="84024"/>
    <lineage>
        <taxon>Bacteria</taxon>
        <taxon>Bacillati</taxon>
        <taxon>Bacillota</taxon>
        <taxon>Clostridia</taxon>
        <taxon>Eubacteriales</taxon>
        <taxon>Clostridiaceae</taxon>
        <taxon>Clostridium</taxon>
    </lineage>
</organism>
<evidence type="ECO:0000256" key="1">
    <source>
        <dbReference type="ARBA" id="ARBA00022801"/>
    </source>
</evidence>
<dbReference type="SUPFAM" id="SSF109604">
    <property type="entry name" value="HD-domain/PDEase-like"/>
    <property type="match status" value="1"/>
</dbReference>
<evidence type="ECO:0000313" key="3">
    <source>
        <dbReference type="EMBL" id="CUO13566.1"/>
    </source>
</evidence>
<dbReference type="NCBIfam" id="TIGR00277">
    <property type="entry name" value="HDIG"/>
    <property type="match status" value="1"/>
</dbReference>
<dbReference type="PANTHER" id="PTHR37294:SF1">
    <property type="entry name" value="3'-5' EXORIBONUCLEASE YHAM"/>
    <property type="match status" value="1"/>
</dbReference>
<dbReference type="PANTHER" id="PTHR37294">
    <property type="entry name" value="3'-5' EXORIBONUCLEASE YHAM"/>
    <property type="match status" value="1"/>
</dbReference>
<gene>
    <name evidence="3" type="primary">yhaM</name>
    <name evidence="3" type="ORF">ERS852470_01530</name>
</gene>
<dbReference type="EC" id="3.1.-.-" evidence="3"/>
<dbReference type="InterPro" id="IPR006674">
    <property type="entry name" value="HD_domain"/>
</dbReference>
<dbReference type="GO" id="GO:0031125">
    <property type="term" value="P:rRNA 3'-end processing"/>
    <property type="evidence" value="ECO:0007669"/>
    <property type="project" value="TreeGrafter"/>
</dbReference>
<dbReference type="RefSeq" id="WP_042400250.1">
    <property type="nucleotide sequence ID" value="NZ_CYYT01000004.1"/>
</dbReference>
<dbReference type="GeneID" id="83012612"/>
<dbReference type="InterPro" id="IPR050798">
    <property type="entry name" value="YhaM_exoribonuc/phosphodiest"/>
</dbReference>
<sequence length="299" mass="34611">MKKEVFLKDIKNGTEIKISLMVMRVIFRDTSKVVCILADKTGEIKATIPNKTGDIIEGKVIEIEGKRDVNLEVKKYALVKEYNAIDYLPTVKRDIEDIMTEIELYTDEYIISREGKALNDYFFKDESFLEKFKRAIGGVSMHHNYIGGLAEHTLGVMYLTIMLCERYNCRNKEIAILAAKLHDIGKIYELYYDGPFKYTLRGEMEGHIVIGIQMIEKAFNDNPGFYSEDFITRIKGCIVQHHGKLEYGSPREMRMEESFILNSADSIDATMNKIEQIKEKTEAGSWSEYDRRIETKLYL</sequence>
<dbReference type="Pfam" id="PF01966">
    <property type="entry name" value="HD"/>
    <property type="match status" value="1"/>
</dbReference>
<dbReference type="AlphaFoldDB" id="A0A173ZJM0"/>
<evidence type="ECO:0000313" key="4">
    <source>
        <dbReference type="Proteomes" id="UP000095558"/>
    </source>
</evidence>
<dbReference type="Gene3D" id="1.10.3210.10">
    <property type="entry name" value="Hypothetical protein af1432"/>
    <property type="match status" value="1"/>
</dbReference>
<protein>
    <submittedName>
        <fullName evidence="3">Metal dependent phosphohydrolase</fullName>
        <ecNumber evidence="3">3.1.-.-</ecNumber>
    </submittedName>
</protein>
<feature type="domain" description="HD/PDEase" evidence="2">
    <location>
        <begin position="145"/>
        <end position="279"/>
    </location>
</feature>
<dbReference type="Proteomes" id="UP000095558">
    <property type="component" value="Unassembled WGS sequence"/>
</dbReference>
<name>A0A173ZJM0_9CLOT</name>
<dbReference type="GO" id="GO:0016787">
    <property type="term" value="F:hydrolase activity"/>
    <property type="evidence" value="ECO:0007669"/>
    <property type="project" value="UniProtKB-KW"/>
</dbReference>